<sequence>MKSLSIATAIGVLCATLFVTADACAATSAATGASSVSAKSGAKKPEPNHRLFKKRVAKKAATKRIADPMPEGATKWGCAENSEFFVSGDMKRDQIVTVHWAGKNYKLPREQTTTGADRFHDAATGLDLIVIPTKAMLFSDKNSSRLADECKTPEMVAGAPAPIQTEALKQRPALLQGN</sequence>
<reference evidence="2 3" key="1">
    <citation type="submission" date="2018-01" db="EMBL/GenBank/DDBJ databases">
        <title>Genomic Encyclopedia of Type Strains, Phase III (KMG-III): the genomes of soil and plant-associated and newly described type strains.</title>
        <authorList>
            <person name="Whitman W."/>
        </authorList>
    </citation>
    <scope>NUCLEOTIDE SEQUENCE [LARGE SCALE GENOMIC DNA]</scope>
    <source>
        <strain evidence="2 3">HKI456</strain>
    </source>
</reference>
<accession>A0A2P5K931</accession>
<evidence type="ECO:0000313" key="3">
    <source>
        <dbReference type="Proteomes" id="UP000243096"/>
    </source>
</evidence>
<proteinExistence type="predicted"/>
<protein>
    <submittedName>
        <fullName evidence="2">Uncharacterized protein</fullName>
    </submittedName>
</protein>
<feature type="signal peptide" evidence="1">
    <location>
        <begin position="1"/>
        <end position="25"/>
    </location>
</feature>
<keyword evidence="3" id="KW-1185">Reference proteome</keyword>
<dbReference type="AlphaFoldDB" id="A0A2P5K931"/>
<dbReference type="OrthoDB" id="8943325at2"/>
<evidence type="ECO:0000256" key="1">
    <source>
        <dbReference type="SAM" id="SignalP"/>
    </source>
</evidence>
<dbReference type="RefSeq" id="WP_104077928.1">
    <property type="nucleotide sequence ID" value="NZ_PRDW01000010.1"/>
</dbReference>
<gene>
    <name evidence="2" type="ORF">B0O95_11088</name>
</gene>
<comment type="caution">
    <text evidence="2">The sequence shown here is derived from an EMBL/GenBank/DDBJ whole genome shotgun (WGS) entry which is preliminary data.</text>
</comment>
<evidence type="ECO:0000313" key="2">
    <source>
        <dbReference type="EMBL" id="PPB83135.1"/>
    </source>
</evidence>
<dbReference type="EMBL" id="PRDW01000010">
    <property type="protein sequence ID" value="PPB83135.1"/>
    <property type="molecule type" value="Genomic_DNA"/>
</dbReference>
<dbReference type="Proteomes" id="UP000243096">
    <property type="component" value="Unassembled WGS sequence"/>
</dbReference>
<feature type="chain" id="PRO_5015157501" evidence="1">
    <location>
        <begin position="26"/>
        <end position="178"/>
    </location>
</feature>
<name>A0A2P5K931_9BURK</name>
<organism evidence="2 3">
    <name type="scientific">Mycetohabitans endofungorum</name>
    <dbReference type="NCBI Taxonomy" id="417203"/>
    <lineage>
        <taxon>Bacteria</taxon>
        <taxon>Pseudomonadati</taxon>
        <taxon>Pseudomonadota</taxon>
        <taxon>Betaproteobacteria</taxon>
        <taxon>Burkholderiales</taxon>
        <taxon>Burkholderiaceae</taxon>
        <taxon>Mycetohabitans</taxon>
    </lineage>
</organism>
<keyword evidence="1" id="KW-0732">Signal</keyword>